<evidence type="ECO:0000313" key="2">
    <source>
        <dbReference type="Proteomes" id="UP000032142"/>
    </source>
</evidence>
<proteinExistence type="predicted"/>
<keyword evidence="2" id="KW-1185">Reference proteome</keyword>
<dbReference type="EMBL" id="KN411701">
    <property type="protein sequence ID" value="KHG18910.1"/>
    <property type="molecule type" value="Genomic_DNA"/>
</dbReference>
<dbReference type="Proteomes" id="UP000032142">
    <property type="component" value="Unassembled WGS sequence"/>
</dbReference>
<dbReference type="AlphaFoldDB" id="A0A0B0P1J0"/>
<accession>A0A0B0P1J0</accession>
<name>A0A0B0P1J0_GOSAR</name>
<reference evidence="2" key="1">
    <citation type="submission" date="2014-09" db="EMBL/GenBank/DDBJ databases">
        <authorList>
            <person name="Mudge J."/>
            <person name="Ramaraj T."/>
            <person name="Lindquist I.E."/>
            <person name="Bharti A.K."/>
            <person name="Sundararajan A."/>
            <person name="Cameron C.T."/>
            <person name="Woodward J.E."/>
            <person name="May G.D."/>
            <person name="Brubaker C."/>
            <person name="Broadhvest J."/>
            <person name="Wilkins T.A."/>
        </authorList>
    </citation>
    <scope>NUCLEOTIDE SEQUENCE</scope>
    <source>
        <strain evidence="2">cv. AKA8401</strain>
    </source>
</reference>
<gene>
    <name evidence="1" type="ORF">F383_03156</name>
</gene>
<evidence type="ECO:0000313" key="1">
    <source>
        <dbReference type="EMBL" id="KHG18910.1"/>
    </source>
</evidence>
<protein>
    <submittedName>
        <fullName evidence="1">Uncharacterized protein</fullName>
    </submittedName>
</protein>
<organism evidence="1 2">
    <name type="scientific">Gossypium arboreum</name>
    <name type="common">Tree cotton</name>
    <name type="synonym">Gossypium nanking</name>
    <dbReference type="NCBI Taxonomy" id="29729"/>
    <lineage>
        <taxon>Eukaryota</taxon>
        <taxon>Viridiplantae</taxon>
        <taxon>Streptophyta</taxon>
        <taxon>Embryophyta</taxon>
        <taxon>Tracheophyta</taxon>
        <taxon>Spermatophyta</taxon>
        <taxon>Magnoliopsida</taxon>
        <taxon>eudicotyledons</taxon>
        <taxon>Gunneridae</taxon>
        <taxon>Pentapetalae</taxon>
        <taxon>rosids</taxon>
        <taxon>malvids</taxon>
        <taxon>Malvales</taxon>
        <taxon>Malvaceae</taxon>
        <taxon>Malvoideae</taxon>
        <taxon>Gossypium</taxon>
    </lineage>
</organism>
<sequence length="72" mass="8616">MSLGLPFWSSSYICYELTTAHMSLPIFQLFIRPYRFSSYELTGQLDRPYRFSLIELTVHQLKRSLPIWLERA</sequence>